<dbReference type="AlphaFoldDB" id="A0A6A6KUF5"/>
<name>A0A6A6KUF5_HEVBR</name>
<feature type="compositionally biased region" description="Basic and acidic residues" evidence="1">
    <location>
        <begin position="120"/>
        <end position="131"/>
    </location>
</feature>
<evidence type="ECO:0000313" key="3">
    <source>
        <dbReference type="Proteomes" id="UP000467840"/>
    </source>
</evidence>
<protein>
    <submittedName>
        <fullName evidence="2">Uncharacterized protein</fullName>
    </submittedName>
</protein>
<keyword evidence="3" id="KW-1185">Reference proteome</keyword>
<sequence length="131" mass="14238">MASLALASTLLKCCRIGAVVTKSPWSSRVFVPATRHFQAHSRKEASNASETASQATKQGINEAKNVGQDVKNKAASVSQKTKEAAGEVSKVAQDVTEKAKQTIQDAWGSVKDTSQRLRTKFQEKPRNPRNL</sequence>
<feature type="region of interest" description="Disordered" evidence="1">
    <location>
        <begin position="106"/>
        <end position="131"/>
    </location>
</feature>
<evidence type="ECO:0000313" key="2">
    <source>
        <dbReference type="EMBL" id="KAF2292650.1"/>
    </source>
</evidence>
<dbReference type="Gene3D" id="1.20.120.20">
    <property type="entry name" value="Apolipoprotein"/>
    <property type="match status" value="1"/>
</dbReference>
<comment type="caution">
    <text evidence="2">The sequence shown here is derived from an EMBL/GenBank/DDBJ whole genome shotgun (WGS) entry which is preliminary data.</text>
</comment>
<organism evidence="2 3">
    <name type="scientific">Hevea brasiliensis</name>
    <name type="common">Para rubber tree</name>
    <name type="synonym">Siphonia brasiliensis</name>
    <dbReference type="NCBI Taxonomy" id="3981"/>
    <lineage>
        <taxon>Eukaryota</taxon>
        <taxon>Viridiplantae</taxon>
        <taxon>Streptophyta</taxon>
        <taxon>Embryophyta</taxon>
        <taxon>Tracheophyta</taxon>
        <taxon>Spermatophyta</taxon>
        <taxon>Magnoliopsida</taxon>
        <taxon>eudicotyledons</taxon>
        <taxon>Gunneridae</taxon>
        <taxon>Pentapetalae</taxon>
        <taxon>rosids</taxon>
        <taxon>fabids</taxon>
        <taxon>Malpighiales</taxon>
        <taxon>Euphorbiaceae</taxon>
        <taxon>Crotonoideae</taxon>
        <taxon>Micrandreae</taxon>
        <taxon>Hevea</taxon>
    </lineage>
</organism>
<gene>
    <name evidence="2" type="ORF">GH714_026345</name>
</gene>
<dbReference type="Proteomes" id="UP000467840">
    <property type="component" value="Chromosome 13"/>
</dbReference>
<feature type="region of interest" description="Disordered" evidence="1">
    <location>
        <begin position="37"/>
        <end position="93"/>
    </location>
</feature>
<feature type="compositionally biased region" description="Polar residues" evidence="1">
    <location>
        <begin position="46"/>
        <end position="59"/>
    </location>
</feature>
<dbReference type="EMBL" id="JAAGAX010000014">
    <property type="protein sequence ID" value="KAF2292650.1"/>
    <property type="molecule type" value="Genomic_DNA"/>
</dbReference>
<evidence type="ECO:0000256" key="1">
    <source>
        <dbReference type="SAM" id="MobiDB-lite"/>
    </source>
</evidence>
<proteinExistence type="predicted"/>
<reference evidence="2 3" key="1">
    <citation type="journal article" date="2020" name="Mol. Plant">
        <title>The Chromosome-Based Rubber Tree Genome Provides New Insights into Spurge Genome Evolution and Rubber Biosynthesis.</title>
        <authorList>
            <person name="Liu J."/>
            <person name="Shi C."/>
            <person name="Shi C.C."/>
            <person name="Li W."/>
            <person name="Zhang Q.J."/>
            <person name="Zhang Y."/>
            <person name="Li K."/>
            <person name="Lu H.F."/>
            <person name="Shi C."/>
            <person name="Zhu S.T."/>
            <person name="Xiao Z.Y."/>
            <person name="Nan H."/>
            <person name="Yue Y."/>
            <person name="Zhu X.G."/>
            <person name="Wu Y."/>
            <person name="Hong X.N."/>
            <person name="Fan G.Y."/>
            <person name="Tong Y."/>
            <person name="Zhang D."/>
            <person name="Mao C.L."/>
            <person name="Liu Y.L."/>
            <person name="Hao S.J."/>
            <person name="Liu W.Q."/>
            <person name="Lv M.Q."/>
            <person name="Zhang H.B."/>
            <person name="Liu Y."/>
            <person name="Hu-Tang G.R."/>
            <person name="Wang J.P."/>
            <person name="Wang J.H."/>
            <person name="Sun Y.H."/>
            <person name="Ni S.B."/>
            <person name="Chen W.B."/>
            <person name="Zhang X.C."/>
            <person name="Jiao Y.N."/>
            <person name="Eichler E.E."/>
            <person name="Li G.H."/>
            <person name="Liu X."/>
            <person name="Gao L.Z."/>
        </authorList>
    </citation>
    <scope>NUCLEOTIDE SEQUENCE [LARGE SCALE GENOMIC DNA]</scope>
    <source>
        <strain evidence="3">cv. GT1</strain>
        <tissue evidence="2">Leaf</tissue>
    </source>
</reference>
<accession>A0A6A6KUF5</accession>